<dbReference type="InterPro" id="IPR009600">
    <property type="entry name" value="PIG-U"/>
</dbReference>
<feature type="transmembrane region" description="Helical" evidence="9">
    <location>
        <begin position="249"/>
        <end position="268"/>
    </location>
</feature>
<dbReference type="EMBL" id="OZ004257">
    <property type="protein sequence ID" value="CAK7907504.1"/>
    <property type="molecule type" value="Genomic_DNA"/>
</dbReference>
<reference evidence="10 11" key="1">
    <citation type="submission" date="2024-01" db="EMBL/GenBank/DDBJ databases">
        <authorList>
            <consortium name="Genoscope - CEA"/>
            <person name="William W."/>
        </authorList>
    </citation>
    <scope>NUCLEOTIDE SEQUENCE [LARGE SCALE GENOMIC DNA]</scope>
    <source>
        <strain evidence="10 11">29B2s-10</strain>
    </source>
</reference>
<evidence type="ECO:0000313" key="10">
    <source>
        <dbReference type="EMBL" id="CAK7907504.1"/>
    </source>
</evidence>
<dbReference type="PANTHER" id="PTHR13121:SF0">
    <property type="entry name" value="PHOSPHATIDYLINOSITOL GLYCAN ANCHOR BIOSYNTHESIS CLASS U PROTEIN"/>
    <property type="match status" value="1"/>
</dbReference>
<keyword evidence="6" id="KW-0256">Endoplasmic reticulum</keyword>
<evidence type="ECO:0000256" key="9">
    <source>
        <dbReference type="SAM" id="Phobius"/>
    </source>
</evidence>
<keyword evidence="5 9" id="KW-0812">Transmembrane</keyword>
<accession>A0ABP0ECI2</accession>
<evidence type="ECO:0000256" key="4">
    <source>
        <dbReference type="ARBA" id="ARBA00022502"/>
    </source>
</evidence>
<evidence type="ECO:0000256" key="1">
    <source>
        <dbReference type="ARBA" id="ARBA00004477"/>
    </source>
</evidence>
<gene>
    <name evidence="10" type="primary">GAB1</name>
    <name evidence="10" type="ORF">CAAN4_E05798</name>
</gene>
<feature type="transmembrane region" description="Helical" evidence="9">
    <location>
        <begin position="203"/>
        <end position="229"/>
    </location>
</feature>
<dbReference type="Proteomes" id="UP001497600">
    <property type="component" value="Chromosome E"/>
</dbReference>
<name>A0ABP0ECI2_9ASCO</name>
<keyword evidence="8 9" id="KW-0472">Membrane</keyword>
<feature type="transmembrane region" description="Helical" evidence="9">
    <location>
        <begin position="414"/>
        <end position="436"/>
    </location>
</feature>
<organism evidence="10 11">
    <name type="scientific">[Candida] anglica</name>
    <dbReference type="NCBI Taxonomy" id="148631"/>
    <lineage>
        <taxon>Eukaryota</taxon>
        <taxon>Fungi</taxon>
        <taxon>Dikarya</taxon>
        <taxon>Ascomycota</taxon>
        <taxon>Saccharomycotina</taxon>
        <taxon>Pichiomycetes</taxon>
        <taxon>Debaryomycetaceae</taxon>
        <taxon>Kurtzmaniella</taxon>
    </lineage>
</organism>
<evidence type="ECO:0000256" key="5">
    <source>
        <dbReference type="ARBA" id="ARBA00022692"/>
    </source>
</evidence>
<evidence type="ECO:0000313" key="11">
    <source>
        <dbReference type="Proteomes" id="UP001497600"/>
    </source>
</evidence>
<evidence type="ECO:0000256" key="3">
    <source>
        <dbReference type="ARBA" id="ARBA00010026"/>
    </source>
</evidence>
<proteinExistence type="inferred from homology"/>
<sequence length="462" mass="53193">MRVVLSISKHYLILSTLNKYFLARNKRMASVFANNYLEVIGFLIRALIPTLVPSLPYNVSFVEVTTPLSSFKSLQEAFYYFRHNINLYDGGVNHHTPILVVLLNFLNELPYSYILFNFLYASIDLWIVKRLSQLNKWYSTRDSKQPNKNPTAAFPDYLFACFYLFNPLVIITNWSHSTLIFSNFFLVEAIYQVSIANSQTRAMIALAIASYLSYTPVFMVIPILTLGYSILKEQQQKSDTSTTPPFARIIQSLGIFIVSIGLLFLLSFTMTSSWQFIDSCFLSIITFKKISPNVGLWWYFFTEMFVFFNPFFVGVFNLFSVIFIIPLTIRFSGNSMISDPFLSVVLCYLWLIFTKSYPTVGDLGFLLAFIPIFRSSFLPYCKFGGITSLVLLGTLTLSPIFYYCWIVLGNGNSNFFYSLNLVWGGVHGMILIDLIWGKLTYDYMNENEVPKEVQKKLRLTQI</sequence>
<protein>
    <submittedName>
        <fullName evidence="10">GPI transamidase component Gab1p</fullName>
    </submittedName>
</protein>
<keyword evidence="7 9" id="KW-1133">Transmembrane helix</keyword>
<comment type="pathway">
    <text evidence="2">Glycolipid biosynthesis; glycosylphosphatidylinositol-anchor biosynthesis.</text>
</comment>
<feature type="transmembrane region" description="Helical" evidence="9">
    <location>
        <begin position="306"/>
        <end position="329"/>
    </location>
</feature>
<dbReference type="Pfam" id="PF06728">
    <property type="entry name" value="PIG-U"/>
    <property type="match status" value="1"/>
</dbReference>
<comment type="subcellular location">
    <subcellularLocation>
        <location evidence="1">Endoplasmic reticulum membrane</location>
        <topology evidence="1">Multi-pass membrane protein</topology>
    </subcellularLocation>
</comment>
<evidence type="ECO:0000256" key="2">
    <source>
        <dbReference type="ARBA" id="ARBA00004687"/>
    </source>
</evidence>
<feature type="transmembrane region" description="Helical" evidence="9">
    <location>
        <begin position="388"/>
        <end position="408"/>
    </location>
</feature>
<dbReference type="PANTHER" id="PTHR13121">
    <property type="entry name" value="GPI TRANSAMIDASE COMPONENT PIG-U"/>
    <property type="match status" value="1"/>
</dbReference>
<feature type="transmembrane region" description="Helical" evidence="9">
    <location>
        <begin position="28"/>
        <end position="48"/>
    </location>
</feature>
<comment type="similarity">
    <text evidence="3">Belongs to the PIGU family.</text>
</comment>
<evidence type="ECO:0000256" key="7">
    <source>
        <dbReference type="ARBA" id="ARBA00022989"/>
    </source>
</evidence>
<evidence type="ECO:0000256" key="6">
    <source>
        <dbReference type="ARBA" id="ARBA00022824"/>
    </source>
</evidence>
<keyword evidence="4" id="KW-0337">GPI-anchor biosynthesis</keyword>
<keyword evidence="11" id="KW-1185">Reference proteome</keyword>
<evidence type="ECO:0000256" key="8">
    <source>
        <dbReference type="ARBA" id="ARBA00023136"/>
    </source>
</evidence>